<feature type="transmembrane region" description="Helical" evidence="1">
    <location>
        <begin position="360"/>
        <end position="377"/>
    </location>
</feature>
<evidence type="ECO:0000313" key="3">
    <source>
        <dbReference type="EMBL" id="NOU51446.1"/>
    </source>
</evidence>
<evidence type="ECO:0000256" key="1">
    <source>
        <dbReference type="SAM" id="Phobius"/>
    </source>
</evidence>
<proteinExistence type="predicted"/>
<protein>
    <submittedName>
        <fullName evidence="3">Acyltransferase family protein</fullName>
    </submittedName>
</protein>
<dbReference type="InterPro" id="IPR050623">
    <property type="entry name" value="Glucan_succinyl_AcylTrfase"/>
</dbReference>
<dbReference type="Pfam" id="PF01757">
    <property type="entry name" value="Acyl_transf_3"/>
    <property type="match status" value="1"/>
</dbReference>
<feature type="transmembrane region" description="Helical" evidence="1">
    <location>
        <begin position="12"/>
        <end position="34"/>
    </location>
</feature>
<keyword evidence="4" id="KW-1185">Reference proteome</keyword>
<comment type="caution">
    <text evidence="3">The sequence shown here is derived from an EMBL/GenBank/DDBJ whole genome shotgun (WGS) entry which is preliminary data.</text>
</comment>
<keyword evidence="3" id="KW-0012">Acyltransferase</keyword>
<evidence type="ECO:0000259" key="2">
    <source>
        <dbReference type="Pfam" id="PF01757"/>
    </source>
</evidence>
<keyword evidence="1" id="KW-0472">Membrane</keyword>
<accession>A0A849VDS9</accession>
<dbReference type="Proteomes" id="UP000586305">
    <property type="component" value="Unassembled WGS sequence"/>
</dbReference>
<dbReference type="InterPro" id="IPR002656">
    <property type="entry name" value="Acyl_transf_3_dom"/>
</dbReference>
<dbReference type="AlphaFoldDB" id="A0A849VDS9"/>
<gene>
    <name evidence="3" type="ORF">HG263_12990</name>
</gene>
<feature type="transmembrane region" description="Helical" evidence="1">
    <location>
        <begin position="158"/>
        <end position="178"/>
    </location>
</feature>
<dbReference type="PANTHER" id="PTHR36927:SF3">
    <property type="entry name" value="GLUCANS BIOSYNTHESIS PROTEIN C"/>
    <property type="match status" value="1"/>
</dbReference>
<dbReference type="GO" id="GO:0016747">
    <property type="term" value="F:acyltransferase activity, transferring groups other than amino-acyl groups"/>
    <property type="evidence" value="ECO:0007669"/>
    <property type="project" value="InterPro"/>
</dbReference>
<feature type="transmembrane region" description="Helical" evidence="1">
    <location>
        <begin position="253"/>
        <end position="271"/>
    </location>
</feature>
<evidence type="ECO:0000313" key="4">
    <source>
        <dbReference type="Proteomes" id="UP000586305"/>
    </source>
</evidence>
<keyword evidence="1" id="KW-0812">Transmembrane</keyword>
<name>A0A849VDS9_9GAMM</name>
<feature type="transmembrane region" description="Helical" evidence="1">
    <location>
        <begin position="329"/>
        <end position="348"/>
    </location>
</feature>
<feature type="transmembrane region" description="Helical" evidence="1">
    <location>
        <begin position="98"/>
        <end position="116"/>
    </location>
</feature>
<feature type="transmembrane region" description="Helical" evidence="1">
    <location>
        <begin position="190"/>
        <end position="210"/>
    </location>
</feature>
<keyword evidence="3" id="KW-0808">Transferase</keyword>
<dbReference type="EMBL" id="JABBPG010000005">
    <property type="protein sequence ID" value="NOU51446.1"/>
    <property type="molecule type" value="Genomic_DNA"/>
</dbReference>
<sequence>MSKTMNPRRHDIDALRVLALAVLILYHIGMYYVANWGWHIKSAITYEWLQDVMILTNPWRMSLLFFISGVAIANALANALACNKYSAAKLVALKSQRLFIPLLFGMFVIVSPQVYFEALSQNLIEPDFWQFWLAYINPTTTLLSEHHSTIGLLTWNHLWFLPYLWVYSIIVILFRQPITSLANARWLKQVPLGLMLLFCMSALIAIWWALSASYPSTHSLIDDWYNHGKYFFVFLIGLVFAMQQNWWQSITNYRLVILAIALCCYAFIIADRHGVWATLADLYQTNLSVKLFYAVIHSANHWLWIFAVVGFAGYYLNQKSTFISYANRAVLPYYMLHQTLIIVFAWWLKSLAIHPIIESLILLVLTVTGCYLGYELIKRSMVLSMLFGTTKKTPKPAIQRAPQLASPN</sequence>
<dbReference type="PANTHER" id="PTHR36927">
    <property type="entry name" value="BLR4337 PROTEIN"/>
    <property type="match status" value="1"/>
</dbReference>
<feature type="transmembrane region" description="Helical" evidence="1">
    <location>
        <begin position="59"/>
        <end position="77"/>
    </location>
</feature>
<organism evidence="3 4">
    <name type="scientific">Pseudoalteromonas caenipelagi</name>
    <dbReference type="NCBI Taxonomy" id="2726988"/>
    <lineage>
        <taxon>Bacteria</taxon>
        <taxon>Pseudomonadati</taxon>
        <taxon>Pseudomonadota</taxon>
        <taxon>Gammaproteobacteria</taxon>
        <taxon>Alteromonadales</taxon>
        <taxon>Pseudoalteromonadaceae</taxon>
        <taxon>Pseudoalteromonas</taxon>
    </lineage>
</organism>
<keyword evidence="1" id="KW-1133">Transmembrane helix</keyword>
<feature type="transmembrane region" description="Helical" evidence="1">
    <location>
        <begin position="230"/>
        <end position="246"/>
    </location>
</feature>
<reference evidence="3 4" key="1">
    <citation type="submission" date="2020-04" db="EMBL/GenBank/DDBJ databases">
        <title>Pseudoalteromonas caenipelagi sp. nov., isolated from a tidal flat.</title>
        <authorList>
            <person name="Park S."/>
            <person name="Yoon J.-H."/>
        </authorList>
    </citation>
    <scope>NUCLEOTIDE SEQUENCE [LARGE SCALE GENOMIC DNA]</scope>
    <source>
        <strain evidence="3 4">JBTF-M23</strain>
    </source>
</reference>
<feature type="domain" description="Acyltransferase 3" evidence="2">
    <location>
        <begin position="10"/>
        <end position="374"/>
    </location>
</feature>
<feature type="transmembrane region" description="Helical" evidence="1">
    <location>
        <begin position="291"/>
        <end position="317"/>
    </location>
</feature>